<feature type="compositionally biased region" description="Low complexity" evidence="1">
    <location>
        <begin position="357"/>
        <end position="367"/>
    </location>
</feature>
<name>A0A6A6A614_9PLEO</name>
<feature type="compositionally biased region" description="Low complexity" evidence="1">
    <location>
        <begin position="98"/>
        <end position="136"/>
    </location>
</feature>
<feature type="compositionally biased region" description="Low complexity" evidence="1">
    <location>
        <begin position="287"/>
        <end position="300"/>
    </location>
</feature>
<dbReference type="Proteomes" id="UP000799771">
    <property type="component" value="Unassembled WGS sequence"/>
</dbReference>
<reference evidence="2" key="1">
    <citation type="journal article" date="2020" name="Stud. Mycol.">
        <title>101 Dothideomycetes genomes: a test case for predicting lifestyles and emergence of pathogens.</title>
        <authorList>
            <person name="Haridas S."/>
            <person name="Albert R."/>
            <person name="Binder M."/>
            <person name="Bloem J."/>
            <person name="Labutti K."/>
            <person name="Salamov A."/>
            <person name="Andreopoulos B."/>
            <person name="Baker S."/>
            <person name="Barry K."/>
            <person name="Bills G."/>
            <person name="Bluhm B."/>
            <person name="Cannon C."/>
            <person name="Castanera R."/>
            <person name="Culley D."/>
            <person name="Daum C."/>
            <person name="Ezra D."/>
            <person name="Gonzalez J."/>
            <person name="Henrissat B."/>
            <person name="Kuo A."/>
            <person name="Liang C."/>
            <person name="Lipzen A."/>
            <person name="Lutzoni F."/>
            <person name="Magnuson J."/>
            <person name="Mondo S."/>
            <person name="Nolan M."/>
            <person name="Ohm R."/>
            <person name="Pangilinan J."/>
            <person name="Park H.-J."/>
            <person name="Ramirez L."/>
            <person name="Alfaro M."/>
            <person name="Sun H."/>
            <person name="Tritt A."/>
            <person name="Yoshinaga Y."/>
            <person name="Zwiers L.-H."/>
            <person name="Turgeon B."/>
            <person name="Goodwin S."/>
            <person name="Spatafora J."/>
            <person name="Crous P."/>
            <person name="Grigoriev I."/>
        </authorList>
    </citation>
    <scope>NUCLEOTIDE SEQUENCE</scope>
    <source>
        <strain evidence="2">CBS 119687</strain>
    </source>
</reference>
<evidence type="ECO:0000313" key="2">
    <source>
        <dbReference type="EMBL" id="KAF2126593.1"/>
    </source>
</evidence>
<evidence type="ECO:0008006" key="4">
    <source>
        <dbReference type="Google" id="ProtNLM"/>
    </source>
</evidence>
<feature type="compositionally biased region" description="Polar residues" evidence="1">
    <location>
        <begin position="60"/>
        <end position="97"/>
    </location>
</feature>
<dbReference type="OrthoDB" id="3941538at2759"/>
<feature type="compositionally biased region" description="Low complexity" evidence="1">
    <location>
        <begin position="187"/>
        <end position="214"/>
    </location>
</feature>
<feature type="compositionally biased region" description="Polar residues" evidence="1">
    <location>
        <begin position="310"/>
        <end position="345"/>
    </location>
</feature>
<organism evidence="2 3">
    <name type="scientific">Dothidotthia symphoricarpi CBS 119687</name>
    <dbReference type="NCBI Taxonomy" id="1392245"/>
    <lineage>
        <taxon>Eukaryota</taxon>
        <taxon>Fungi</taxon>
        <taxon>Dikarya</taxon>
        <taxon>Ascomycota</taxon>
        <taxon>Pezizomycotina</taxon>
        <taxon>Dothideomycetes</taxon>
        <taxon>Pleosporomycetidae</taxon>
        <taxon>Pleosporales</taxon>
        <taxon>Dothidotthiaceae</taxon>
        <taxon>Dothidotthia</taxon>
    </lineage>
</organism>
<feature type="compositionally biased region" description="Low complexity" evidence="1">
    <location>
        <begin position="15"/>
        <end position="32"/>
    </location>
</feature>
<feature type="region of interest" description="Disordered" evidence="1">
    <location>
        <begin position="1"/>
        <end position="383"/>
    </location>
</feature>
<gene>
    <name evidence="2" type="ORF">P153DRAFT_433715</name>
</gene>
<evidence type="ECO:0000256" key="1">
    <source>
        <dbReference type="SAM" id="MobiDB-lite"/>
    </source>
</evidence>
<keyword evidence="3" id="KW-1185">Reference proteome</keyword>
<protein>
    <recommendedName>
        <fullName evidence="4">PAT1 multi-domain protein</fullName>
    </recommendedName>
</protein>
<dbReference type="EMBL" id="ML977513">
    <property type="protein sequence ID" value="KAF2126593.1"/>
    <property type="molecule type" value="Genomic_DNA"/>
</dbReference>
<accession>A0A6A6A614</accession>
<dbReference type="AlphaFoldDB" id="A0A6A6A614"/>
<dbReference type="RefSeq" id="XP_033520985.1">
    <property type="nucleotide sequence ID" value="XM_033673039.1"/>
</dbReference>
<proteinExistence type="predicted"/>
<dbReference type="GeneID" id="54413471"/>
<evidence type="ECO:0000313" key="3">
    <source>
        <dbReference type="Proteomes" id="UP000799771"/>
    </source>
</evidence>
<feature type="compositionally biased region" description="Polar residues" evidence="1">
    <location>
        <begin position="137"/>
        <end position="150"/>
    </location>
</feature>
<feature type="region of interest" description="Disordered" evidence="1">
    <location>
        <begin position="608"/>
        <end position="627"/>
    </location>
</feature>
<sequence length="665" mass="72637">MSQYGSNAPPGTYVPPGQGTPNQGQQQHGFQQSHKPGGAFGQMMNQAVTTGKPMFDKLSKTITSKLGNKPSTGLAQHQQSYPNYQNQLAQPSQNPGYQQQGQAFSPQPQQQPWQQPQVPGTYPPSQQQSPYQHSNYATPVSGYSGQSNYFPPQMPQSPYPQVSQTPQQPPNPTGYGLAQPVQAGNSGLYAQTQAQQGQYGQGQPQGQYQNQLLQSGSDGQQTGVIGGSQAPGPPQYVQSAHVPDGSPAIPAQSKPQSPYGYPPQPPPQQTSQPVQPQFGHPHPGHEQTPPTAPQQQSPHPTASPQPNHPVPSTSVKQEPQQQEHWNPTPPLSFQGQQLDQFRPTSVSPPPPLHIKSKPQSPLAASPQQPQPPRPASQHSASQPSISEFIAELPADMGELSLMKTNPHGSSASGQAMPYQAFQPSSAHAGSPSPRHSIPRRAVSITNVPFADPWRFADPVTELPTREFYALADLVFETLDRKFEPRNTGMLEAPKVLGSWVELTDDASRLYTYKSYSAFAKMWTLEGIPHFMVPCQPALNPLWTYNQHTHAQDLKLTTEISSPSTTYPSYMPALNRAGWYKFFFLEIMHEPDSIDKLLQTHCSDSYRPGVLNHPDLGKREKTESPALHARAGEIQTTAIMRVCSETKNAMMADPDAHAQSFGFGSR</sequence>